<sequence length="117" mass="13483">MKIGLPKDKAIYLLEKRIRELDHFDFEPEAWKSKAQTDVEVIFGYGSKVTDLSFLMLYQPNGKLKAKRLLEGYIETINDHIITPVPNSTKSNSNQESFNDRAALTKKEEVDVLRLQL</sequence>
<organism evidence="1 2">
    <name type="scientific">Mucilaginibacter robiniae</name>
    <dbReference type="NCBI Taxonomy" id="2728022"/>
    <lineage>
        <taxon>Bacteria</taxon>
        <taxon>Pseudomonadati</taxon>
        <taxon>Bacteroidota</taxon>
        <taxon>Sphingobacteriia</taxon>
        <taxon>Sphingobacteriales</taxon>
        <taxon>Sphingobacteriaceae</taxon>
        <taxon>Mucilaginibacter</taxon>
    </lineage>
</organism>
<name>A0A7L5DZU6_9SPHI</name>
<proteinExistence type="predicted"/>
<dbReference type="RefSeq" id="WP_169608128.1">
    <property type="nucleotide sequence ID" value="NZ_CP051682.1"/>
</dbReference>
<dbReference type="Proteomes" id="UP000503278">
    <property type="component" value="Chromosome"/>
</dbReference>
<evidence type="ECO:0000313" key="2">
    <source>
        <dbReference type="Proteomes" id="UP000503278"/>
    </source>
</evidence>
<protein>
    <submittedName>
        <fullName evidence="1">Uncharacterized protein</fullName>
    </submittedName>
</protein>
<dbReference type="KEGG" id="mrob:HH214_12445"/>
<dbReference type="AlphaFoldDB" id="A0A7L5DZU6"/>
<evidence type="ECO:0000313" key="1">
    <source>
        <dbReference type="EMBL" id="QJD96632.1"/>
    </source>
</evidence>
<keyword evidence="2" id="KW-1185">Reference proteome</keyword>
<accession>A0A7L5DZU6</accession>
<dbReference type="EMBL" id="CP051682">
    <property type="protein sequence ID" value="QJD96632.1"/>
    <property type="molecule type" value="Genomic_DNA"/>
</dbReference>
<reference evidence="1 2" key="1">
    <citation type="submission" date="2020-04" db="EMBL/GenBank/DDBJ databases">
        <title>Genome sequencing of novel species.</title>
        <authorList>
            <person name="Heo J."/>
            <person name="Kim S.-J."/>
            <person name="Kim J.-S."/>
            <person name="Hong S.-B."/>
            <person name="Kwon S.-W."/>
        </authorList>
    </citation>
    <scope>NUCLEOTIDE SEQUENCE [LARGE SCALE GENOMIC DNA]</scope>
    <source>
        <strain evidence="1 2">F39-2</strain>
    </source>
</reference>
<gene>
    <name evidence="1" type="ORF">HH214_12445</name>
</gene>